<evidence type="ECO:0000313" key="10">
    <source>
        <dbReference type="Proteomes" id="UP000836841"/>
    </source>
</evidence>
<dbReference type="GO" id="GO:0005634">
    <property type="term" value="C:nucleus"/>
    <property type="evidence" value="ECO:0007669"/>
    <property type="project" value="UniProtKB-SubCell"/>
</dbReference>
<accession>A0AAU9SUP7</accession>
<dbReference type="SUPFAM" id="SSF46689">
    <property type="entry name" value="Homeodomain-like"/>
    <property type="match status" value="1"/>
</dbReference>
<keyword evidence="4" id="KW-0804">Transcription</keyword>
<dbReference type="EMBL" id="OU466862">
    <property type="protein sequence ID" value="CAH2072816.1"/>
    <property type="molecule type" value="Genomic_DNA"/>
</dbReference>
<dbReference type="Gene3D" id="1.10.246.220">
    <property type="match status" value="1"/>
</dbReference>
<feature type="region of interest" description="Disordered" evidence="6">
    <location>
        <begin position="329"/>
        <end position="350"/>
    </location>
</feature>
<keyword evidence="10" id="KW-1185">Reference proteome</keyword>
<evidence type="ECO:0000256" key="6">
    <source>
        <dbReference type="SAM" id="MobiDB-lite"/>
    </source>
</evidence>
<comment type="subcellular location">
    <subcellularLocation>
        <location evidence="1">Nucleus</location>
    </subcellularLocation>
</comment>
<dbReference type="PANTHER" id="PTHR21717">
    <property type="entry name" value="TELOMERIC REPEAT BINDING PROTEIN"/>
    <property type="match status" value="1"/>
</dbReference>
<keyword evidence="3" id="KW-0238">DNA-binding</keyword>
<dbReference type="AlphaFoldDB" id="A0AAU9SUP7"/>
<dbReference type="FunFam" id="1.10.246.220:FF:000001">
    <property type="entry name" value="Telomere repeat-binding protein 1"/>
    <property type="match status" value="1"/>
</dbReference>
<feature type="compositionally biased region" description="Polar residues" evidence="6">
    <location>
        <begin position="334"/>
        <end position="345"/>
    </location>
</feature>
<evidence type="ECO:0000256" key="4">
    <source>
        <dbReference type="ARBA" id="ARBA00023163"/>
    </source>
</evidence>
<feature type="compositionally biased region" description="Basic and acidic residues" evidence="6">
    <location>
        <begin position="83"/>
        <end position="97"/>
    </location>
</feature>
<dbReference type="InterPro" id="IPR031105">
    <property type="entry name" value="TRP_plant"/>
</dbReference>
<feature type="region of interest" description="Disordered" evidence="6">
    <location>
        <begin position="83"/>
        <end position="113"/>
    </location>
</feature>
<dbReference type="PANTHER" id="PTHR21717:SF64">
    <property type="entry name" value="TELOMERE REPEAT-BINDING PROTEIN 4"/>
    <property type="match status" value="1"/>
</dbReference>
<evidence type="ECO:0000259" key="7">
    <source>
        <dbReference type="PROSITE" id="PS50090"/>
    </source>
</evidence>
<protein>
    <submittedName>
        <fullName evidence="9">Uncharacterized protein</fullName>
    </submittedName>
</protein>
<name>A0AAU9SUP7_THLAR</name>
<proteinExistence type="predicted"/>
<sequence>MVVKRRLNCGSNGFDFPNMIPKAPRSSRRKVSSKRDDVDSQTSAIDMLASLAGKLLEESESSSTSTYAFGGDDHGHLSGEIKQEHEDVYSKPCKSEFSHQGNPSSKSTSEDTSETCLQISSLEEDCILEQTPVSDCKRGRGMKPLVRCENKKGDCDSLGESGGVSEETSVVNVDAGFEQGEAINGLVADTFSVKDQSQLHVQFPESVHLDGDVKLPPGTNGVPNGSFEGYGNHSKLVCRDDDENYCKYYKFSDKCKSYRHLTRVGNRRVKKSMMTKYGRAVPRSKCFEDTRTDGCLKAFHRKRKLCHGYNPLKHETVHSKRRLSDKGLVFNSDGGLSSESVSNSPEKGESENGVFSAAVGLHSKDSRVKFSIKSLRIPELFIEVPETATVGSLKRTVMEAVTALLGDGIHIGVLVQGKKVRDDNNTLSQTGLSCRENVGNLGFTLEPGPEKLPIPLCSEHPVISMPTDSTNLSERSAAAPVLDTRIAYLLQDADPVTNLGNCVENNQELVPYQSDISADEQPSSDSRALVAVSALEPEALAIVPANPKPKRTDLSQRRTRRPFSVTEVEALVHAVEELGTGRWRDVKLRSFENASHRTYVDLKDKWKTLVHTASISPQQRRGEPVPQELLDRVLAAHRYWSQHHLKQNGKHQAAATMAVKSDPSM</sequence>
<dbReference type="Pfam" id="PF23603">
    <property type="entry name" value="Ubiquitin_TPR1"/>
    <property type="match status" value="1"/>
</dbReference>
<evidence type="ECO:0000313" key="9">
    <source>
        <dbReference type="EMBL" id="CAH2072816.1"/>
    </source>
</evidence>
<dbReference type="InterPro" id="IPR017930">
    <property type="entry name" value="Myb_dom"/>
</dbReference>
<dbReference type="PROSITE" id="PS51294">
    <property type="entry name" value="HTH_MYB"/>
    <property type="match status" value="1"/>
</dbReference>
<feature type="region of interest" description="Disordered" evidence="6">
    <location>
        <begin position="13"/>
        <end position="43"/>
    </location>
</feature>
<evidence type="ECO:0000256" key="2">
    <source>
        <dbReference type="ARBA" id="ARBA00023015"/>
    </source>
</evidence>
<evidence type="ECO:0000259" key="8">
    <source>
        <dbReference type="PROSITE" id="PS51294"/>
    </source>
</evidence>
<evidence type="ECO:0000256" key="1">
    <source>
        <dbReference type="ARBA" id="ARBA00004123"/>
    </source>
</evidence>
<dbReference type="PROSITE" id="PS50090">
    <property type="entry name" value="MYB_LIKE"/>
    <property type="match status" value="1"/>
</dbReference>
<reference evidence="9 10" key="1">
    <citation type="submission" date="2022-03" db="EMBL/GenBank/DDBJ databases">
        <authorList>
            <person name="Nunn A."/>
            <person name="Chopra R."/>
            <person name="Nunn A."/>
            <person name="Contreras Garrido A."/>
        </authorList>
    </citation>
    <scope>NUCLEOTIDE SEQUENCE [LARGE SCALE GENOMIC DNA]</scope>
</reference>
<feature type="domain" description="Myb-like" evidence="7">
    <location>
        <begin position="555"/>
        <end position="610"/>
    </location>
</feature>
<organism evidence="9 10">
    <name type="scientific">Thlaspi arvense</name>
    <name type="common">Field penny-cress</name>
    <dbReference type="NCBI Taxonomy" id="13288"/>
    <lineage>
        <taxon>Eukaryota</taxon>
        <taxon>Viridiplantae</taxon>
        <taxon>Streptophyta</taxon>
        <taxon>Embryophyta</taxon>
        <taxon>Tracheophyta</taxon>
        <taxon>Spermatophyta</taxon>
        <taxon>Magnoliopsida</taxon>
        <taxon>eudicotyledons</taxon>
        <taxon>Gunneridae</taxon>
        <taxon>Pentapetalae</taxon>
        <taxon>rosids</taxon>
        <taxon>malvids</taxon>
        <taxon>Brassicales</taxon>
        <taxon>Brassicaceae</taxon>
        <taxon>Thlaspideae</taxon>
        <taxon>Thlaspi</taxon>
    </lineage>
</organism>
<dbReference type="InterPro" id="IPR001005">
    <property type="entry name" value="SANT/Myb"/>
</dbReference>
<evidence type="ECO:0000256" key="5">
    <source>
        <dbReference type="ARBA" id="ARBA00023242"/>
    </source>
</evidence>
<feature type="domain" description="HTH myb-type" evidence="8">
    <location>
        <begin position="555"/>
        <end position="614"/>
    </location>
</feature>
<keyword evidence="5" id="KW-0539">Nucleus</keyword>
<gene>
    <name evidence="9" type="ORF">TAV2_LOCUS20997</name>
</gene>
<keyword evidence="2" id="KW-0805">Transcription regulation</keyword>
<dbReference type="GO" id="GO:0042162">
    <property type="term" value="F:telomeric DNA binding"/>
    <property type="evidence" value="ECO:0007669"/>
    <property type="project" value="UniProtKB-ARBA"/>
</dbReference>
<dbReference type="InterPro" id="IPR009057">
    <property type="entry name" value="Homeodomain-like_sf"/>
</dbReference>
<evidence type="ECO:0000256" key="3">
    <source>
        <dbReference type="ARBA" id="ARBA00023125"/>
    </source>
</evidence>
<dbReference type="Proteomes" id="UP000836841">
    <property type="component" value="Chromosome 6"/>
</dbReference>
<dbReference type="InterPro" id="IPR057625">
    <property type="entry name" value="TPR1-6-like_ubiquitin"/>
</dbReference>
<dbReference type="SMART" id="SM00717">
    <property type="entry name" value="SANT"/>
    <property type="match status" value="1"/>
</dbReference>
<dbReference type="CDD" id="cd11660">
    <property type="entry name" value="SANT_TRF"/>
    <property type="match status" value="1"/>
</dbReference>